<dbReference type="Pfam" id="PF13860">
    <property type="entry name" value="FlgD_ig"/>
    <property type="match status" value="1"/>
</dbReference>
<dbReference type="NCBIfam" id="TIGR04183">
    <property type="entry name" value="Por_Secre_tail"/>
    <property type="match status" value="1"/>
</dbReference>
<protein>
    <submittedName>
        <fullName evidence="4">T9SS type A sorting domain-containing protein</fullName>
    </submittedName>
</protein>
<proteinExistence type="predicted"/>
<dbReference type="InterPro" id="IPR014755">
    <property type="entry name" value="Cu-Rt/internalin_Ig-like"/>
</dbReference>
<evidence type="ECO:0000259" key="3">
    <source>
        <dbReference type="Pfam" id="PF13860"/>
    </source>
</evidence>
<organism evidence="4">
    <name type="scientific">Eiseniibacteriota bacterium</name>
    <dbReference type="NCBI Taxonomy" id="2212470"/>
    <lineage>
        <taxon>Bacteria</taxon>
        <taxon>Candidatus Eiseniibacteriota</taxon>
    </lineage>
</organism>
<dbReference type="EMBL" id="DSQF01000022">
    <property type="protein sequence ID" value="HGZ44037.1"/>
    <property type="molecule type" value="Genomic_DNA"/>
</dbReference>
<dbReference type="Gene3D" id="2.60.40.1220">
    <property type="match status" value="1"/>
</dbReference>
<dbReference type="InterPro" id="IPR025965">
    <property type="entry name" value="FlgD/Vpr_Ig-like"/>
</dbReference>
<sequence length="684" mass="72184">MRRLVTTLLCIAGVSLFAGSAMAQLYKYPPGPPYRSCPDTLTVYDVQQTDTTLAPCHPATLDTVWGVKGVIVGMDTKASAYGFYIQMPGGGPRTGVLVFSGATNYASLGYAVGDYVAVYGTTQEFPNPNGETEIEGPDRSQSTNDLIVRKISSGNPLPMDVVTTTQLNWVPLVSQGEEWEGGLIKILGPLRVARTSGSPSLGTNSFLVVHTSNPADSVLIDGNNLTTFSPPAVGTIIDSIVGIPTQRTVLGVNSYRVQIRDGNDVFLAAPPNLVDAYPIEDNVLRLQFDRNVDVATAQNPGNYSLASGIDGSTVDAAVVEGGAGRFVQLTITSVLNDGDTETVSAVNIGSAGCPTCLMSQQNRTFANGVLTIADVQAPDPVFLPSFDDRSRFAGAGTTAGIRLSFRGVCTGAYPTLYAMQDEAGGPRSGIFVFGPSAPMVPGRRYLFVGQVQEFFNLTEGVNNVYLVDEGPGVIPAPAVLPVATLRDTTTDQTQSVVNGEDYEGALVKAAYVRITENRSVSQSFFVAGDPGVYSDTILVQNLNGALTGYDSPDSATTLSVTGAMNFSFGTWRIAPRGPSDILEHGLNVGVPAAGATLDFAVAPNPARAPRLTFSLPSRGDVEIAVYDLQGRRVAQLARGNYAAGVHAIDWDGRDAGGRQVGPGVYFYNFKTGSDVRTIRGVILQ</sequence>
<evidence type="ECO:0000256" key="1">
    <source>
        <dbReference type="ARBA" id="ARBA00022729"/>
    </source>
</evidence>
<accession>A0A832IBN2</accession>
<dbReference type="InterPro" id="IPR026444">
    <property type="entry name" value="Secre_tail"/>
</dbReference>
<dbReference type="Gene3D" id="2.60.40.4070">
    <property type="match status" value="1"/>
</dbReference>
<feature type="chain" id="PRO_5032602868" evidence="2">
    <location>
        <begin position="24"/>
        <end position="684"/>
    </location>
</feature>
<name>A0A832IBN2_UNCEI</name>
<gene>
    <name evidence="4" type="ORF">ENR23_11570</name>
</gene>
<feature type="domain" description="FlgD/Vpr Ig-like" evidence="3">
    <location>
        <begin position="615"/>
        <end position="666"/>
    </location>
</feature>
<evidence type="ECO:0000256" key="2">
    <source>
        <dbReference type="SAM" id="SignalP"/>
    </source>
</evidence>
<feature type="signal peptide" evidence="2">
    <location>
        <begin position="1"/>
        <end position="23"/>
    </location>
</feature>
<evidence type="ECO:0000313" key="4">
    <source>
        <dbReference type="EMBL" id="HGZ44037.1"/>
    </source>
</evidence>
<keyword evidence="1 2" id="KW-0732">Signal</keyword>
<dbReference type="AlphaFoldDB" id="A0A832IBN2"/>
<reference evidence="4" key="1">
    <citation type="journal article" date="2020" name="mSystems">
        <title>Genome- and Community-Level Interaction Insights into Carbon Utilization and Element Cycling Functions of Hydrothermarchaeota in Hydrothermal Sediment.</title>
        <authorList>
            <person name="Zhou Z."/>
            <person name="Liu Y."/>
            <person name="Xu W."/>
            <person name="Pan J."/>
            <person name="Luo Z.H."/>
            <person name="Li M."/>
        </authorList>
    </citation>
    <scope>NUCLEOTIDE SEQUENCE [LARGE SCALE GENOMIC DNA]</scope>
    <source>
        <strain evidence="4">SpSt-381</strain>
    </source>
</reference>
<comment type="caution">
    <text evidence="4">The sequence shown here is derived from an EMBL/GenBank/DDBJ whole genome shotgun (WGS) entry which is preliminary data.</text>
</comment>